<dbReference type="SUPFAM" id="SSF53474">
    <property type="entry name" value="alpha/beta-Hydrolases"/>
    <property type="match status" value="1"/>
</dbReference>
<accession>A0A3N5DA07</accession>
<dbReference type="EMBL" id="RPFZ01000001">
    <property type="protein sequence ID" value="RPF71478.1"/>
    <property type="molecule type" value="Genomic_DNA"/>
</dbReference>
<sequence>MAYLRMIGWIATATLVVYLGLVAAAWAMQSRMIYPAPPVSTELPDGFERVTYRTADGLDLVAGYRPARDGMPTVLFFHGNGTHWQSSAWVTRDLAGHGYGVLAAEYRGYGGNPGVPGEAGLYADGRAARAYLHDRGVAADEIVLVGNSIGSGVATQLATEIEPLALVLVSPFDSLAATAARKVRWLPVKMLLRDRYDNRAKLPAVAAPVLILHGGADTLIAPEQAQALADARPGTELVIHPGRGHDLIADDEVQSRIASFVAELRTDR</sequence>
<keyword evidence="1" id="KW-0812">Transmembrane</keyword>
<dbReference type="GO" id="GO:0016787">
    <property type="term" value="F:hydrolase activity"/>
    <property type="evidence" value="ECO:0007669"/>
    <property type="project" value="UniProtKB-KW"/>
</dbReference>
<dbReference type="Proteomes" id="UP000275232">
    <property type="component" value="Unassembled WGS sequence"/>
</dbReference>
<evidence type="ECO:0000313" key="4">
    <source>
        <dbReference type="Proteomes" id="UP000275232"/>
    </source>
</evidence>
<organism evidence="3 4">
    <name type="scientific">Aurantiacibacter spongiae</name>
    <dbReference type="NCBI Taxonomy" id="2488860"/>
    <lineage>
        <taxon>Bacteria</taxon>
        <taxon>Pseudomonadati</taxon>
        <taxon>Pseudomonadota</taxon>
        <taxon>Alphaproteobacteria</taxon>
        <taxon>Sphingomonadales</taxon>
        <taxon>Erythrobacteraceae</taxon>
        <taxon>Aurantiacibacter</taxon>
    </lineage>
</organism>
<dbReference type="RefSeq" id="WP_123879972.1">
    <property type="nucleotide sequence ID" value="NZ_RPFZ01000001.1"/>
</dbReference>
<proteinExistence type="predicted"/>
<dbReference type="AlphaFoldDB" id="A0A3N5DA07"/>
<dbReference type="InterPro" id="IPR029058">
    <property type="entry name" value="AB_hydrolase_fold"/>
</dbReference>
<feature type="transmembrane region" description="Helical" evidence="1">
    <location>
        <begin position="6"/>
        <end position="27"/>
    </location>
</feature>
<keyword evidence="1" id="KW-0472">Membrane</keyword>
<dbReference type="Gene3D" id="3.40.50.1820">
    <property type="entry name" value="alpha/beta hydrolase"/>
    <property type="match status" value="1"/>
</dbReference>
<name>A0A3N5DA07_9SPHN</name>
<keyword evidence="3" id="KW-0378">Hydrolase</keyword>
<dbReference type="OrthoDB" id="9798884at2"/>
<feature type="domain" description="Serine aminopeptidase S33" evidence="2">
    <location>
        <begin position="73"/>
        <end position="178"/>
    </location>
</feature>
<gene>
    <name evidence="3" type="ORF">EG799_07505</name>
</gene>
<dbReference type="Pfam" id="PF12146">
    <property type="entry name" value="Hydrolase_4"/>
    <property type="match status" value="1"/>
</dbReference>
<dbReference type="PANTHER" id="PTHR12277">
    <property type="entry name" value="ALPHA/BETA HYDROLASE DOMAIN-CONTAINING PROTEIN"/>
    <property type="match status" value="1"/>
</dbReference>
<protein>
    <submittedName>
        <fullName evidence="3">Alpha/beta fold hydrolase</fullName>
    </submittedName>
</protein>
<evidence type="ECO:0000256" key="1">
    <source>
        <dbReference type="SAM" id="Phobius"/>
    </source>
</evidence>
<dbReference type="PANTHER" id="PTHR12277:SF81">
    <property type="entry name" value="PROTEIN ABHD13"/>
    <property type="match status" value="1"/>
</dbReference>
<evidence type="ECO:0000259" key="2">
    <source>
        <dbReference type="Pfam" id="PF12146"/>
    </source>
</evidence>
<keyword evidence="1" id="KW-1133">Transmembrane helix</keyword>
<keyword evidence="4" id="KW-1185">Reference proteome</keyword>
<evidence type="ECO:0000313" key="3">
    <source>
        <dbReference type="EMBL" id="RPF71478.1"/>
    </source>
</evidence>
<dbReference type="InterPro" id="IPR022742">
    <property type="entry name" value="Hydrolase_4"/>
</dbReference>
<reference evidence="3 4" key="1">
    <citation type="submission" date="2018-11" db="EMBL/GenBank/DDBJ databases">
        <title>Erythrobacter spongiae sp. nov., isolated from a marine sponge.</title>
        <authorList>
            <person name="Zhuang L."/>
            <person name="Luo L."/>
        </authorList>
    </citation>
    <scope>NUCLEOTIDE SEQUENCE [LARGE SCALE GENOMIC DNA]</scope>
    <source>
        <strain evidence="3 4">HN-E23</strain>
    </source>
</reference>
<comment type="caution">
    <text evidence="3">The sequence shown here is derived from an EMBL/GenBank/DDBJ whole genome shotgun (WGS) entry which is preliminary data.</text>
</comment>